<dbReference type="STRING" id="1855912.LuPra_01026"/>
<keyword evidence="2" id="KW-0732">Signal</keyword>
<reference evidence="4 5" key="1">
    <citation type="journal article" date="2016" name="Genome Announc.">
        <title>First Complete Genome Sequence of a Subdivision 6 Acidobacterium Strain.</title>
        <authorList>
            <person name="Huang S."/>
            <person name="Vieira S."/>
            <person name="Bunk B."/>
            <person name="Riedel T."/>
            <person name="Sproer C."/>
            <person name="Overmann J."/>
        </authorList>
    </citation>
    <scope>NUCLEOTIDE SEQUENCE [LARGE SCALE GENOMIC DNA]</scope>
    <source>
        <strain evidence="5">DSM 100886 HEG_-6_39</strain>
    </source>
</reference>
<evidence type="ECO:0000313" key="4">
    <source>
        <dbReference type="EMBL" id="AMY07845.1"/>
    </source>
</evidence>
<proteinExistence type="predicted"/>
<dbReference type="KEGG" id="abac:LuPra_01026"/>
<organism evidence="4 5">
    <name type="scientific">Luteitalea pratensis</name>
    <dbReference type="NCBI Taxonomy" id="1855912"/>
    <lineage>
        <taxon>Bacteria</taxon>
        <taxon>Pseudomonadati</taxon>
        <taxon>Acidobacteriota</taxon>
        <taxon>Vicinamibacteria</taxon>
        <taxon>Vicinamibacterales</taxon>
        <taxon>Vicinamibacteraceae</taxon>
        <taxon>Luteitalea</taxon>
    </lineage>
</organism>
<dbReference type="OrthoDB" id="176168at2"/>
<feature type="signal peptide" evidence="2">
    <location>
        <begin position="1"/>
        <end position="26"/>
    </location>
</feature>
<evidence type="ECO:0000313" key="5">
    <source>
        <dbReference type="Proteomes" id="UP000076079"/>
    </source>
</evidence>
<dbReference type="PATRIC" id="fig|1813736.3.peg.1073"/>
<dbReference type="EMBL" id="CP015136">
    <property type="protein sequence ID" value="AMY07845.1"/>
    <property type="molecule type" value="Genomic_DNA"/>
</dbReference>
<accession>A0A143PH38</accession>
<dbReference type="Gene3D" id="2.60.120.560">
    <property type="entry name" value="Exo-inulinase, domain 1"/>
    <property type="match status" value="1"/>
</dbReference>
<feature type="domain" description="3-keto-alpha-glucoside-1,2-lyase/3-keto-2-hydroxy-glucal hydratase" evidence="3">
    <location>
        <begin position="36"/>
        <end position="244"/>
    </location>
</feature>
<dbReference type="RefSeq" id="WP_110169746.1">
    <property type="nucleotide sequence ID" value="NZ_CP015136.1"/>
</dbReference>
<evidence type="ECO:0000256" key="1">
    <source>
        <dbReference type="SAM" id="MobiDB-lite"/>
    </source>
</evidence>
<dbReference type="GO" id="GO:0016787">
    <property type="term" value="F:hydrolase activity"/>
    <property type="evidence" value="ECO:0007669"/>
    <property type="project" value="InterPro"/>
</dbReference>
<evidence type="ECO:0000259" key="3">
    <source>
        <dbReference type="Pfam" id="PF06439"/>
    </source>
</evidence>
<reference evidence="5" key="2">
    <citation type="submission" date="2016-04" db="EMBL/GenBank/DDBJ databases">
        <title>First Complete Genome Sequence of a Subdivision 6 Acidobacterium.</title>
        <authorList>
            <person name="Huang S."/>
            <person name="Vieira S."/>
            <person name="Bunk B."/>
            <person name="Riedel T."/>
            <person name="Sproeer C."/>
            <person name="Overmann J."/>
        </authorList>
    </citation>
    <scope>NUCLEOTIDE SEQUENCE [LARGE SCALE GENOMIC DNA]</scope>
    <source>
        <strain evidence="5">DSM 100886 HEG_-6_39</strain>
    </source>
</reference>
<dbReference type="Proteomes" id="UP000076079">
    <property type="component" value="Chromosome"/>
</dbReference>
<dbReference type="AlphaFoldDB" id="A0A143PH38"/>
<feature type="chain" id="PRO_5007511311" description="3-keto-alpha-glucoside-1,2-lyase/3-keto-2-hydroxy-glucal hydratase domain-containing protein" evidence="2">
    <location>
        <begin position="27"/>
        <end position="260"/>
    </location>
</feature>
<sequence length="260" mass="28370" precursor="true">MHVRSTMAAAAVVAFLTLGAAHDASAQATAPKPRAGFTVLFNGKDLSGWRGRPGGGGVFSPYVEAKFTPEERAAKQAEWNADRDLHWSVDAATGELVSDGKGVHLATEKPYGDFEFHVDWKLTQPGGDSGIYLRDYPQVQIWDPNSAREKKNGADKGSGGLWNNNPDNPGRFPLALADKPIGEWNTMQIKMVGTRVWVTLNGTPVVVGQVLDNFFERTQPVLPTGSIELQTHGSEVRFRNVYVREIPEKEGKTLLATVSK</sequence>
<protein>
    <recommendedName>
        <fullName evidence="3">3-keto-alpha-glucoside-1,2-lyase/3-keto-2-hydroxy-glucal hydratase domain-containing protein</fullName>
    </recommendedName>
</protein>
<name>A0A143PH38_LUTPR</name>
<evidence type="ECO:0000256" key="2">
    <source>
        <dbReference type="SAM" id="SignalP"/>
    </source>
</evidence>
<feature type="region of interest" description="Disordered" evidence="1">
    <location>
        <begin position="147"/>
        <end position="167"/>
    </location>
</feature>
<gene>
    <name evidence="4" type="ORF">LuPra_01026</name>
</gene>
<dbReference type="InterPro" id="IPR010496">
    <property type="entry name" value="AL/BT2_dom"/>
</dbReference>
<dbReference type="Pfam" id="PF06439">
    <property type="entry name" value="3keto-disac_hyd"/>
    <property type="match status" value="1"/>
</dbReference>
<keyword evidence="5" id="KW-1185">Reference proteome</keyword>